<gene>
    <name evidence="2" type="ORF">SAMN05421676_10783</name>
</gene>
<protein>
    <submittedName>
        <fullName evidence="2">Uncharacterized protein</fullName>
    </submittedName>
</protein>
<keyword evidence="3" id="KW-1185">Reference proteome</keyword>
<name>A0A1I0GN70_9BACI</name>
<evidence type="ECO:0000256" key="1">
    <source>
        <dbReference type="SAM" id="SignalP"/>
    </source>
</evidence>
<dbReference type="OrthoDB" id="2966737at2"/>
<dbReference type="STRING" id="237682.SAMN05421676_10783"/>
<feature type="signal peptide" evidence="1">
    <location>
        <begin position="1"/>
        <end position="23"/>
    </location>
</feature>
<evidence type="ECO:0000313" key="3">
    <source>
        <dbReference type="Proteomes" id="UP000199095"/>
    </source>
</evidence>
<dbReference type="Proteomes" id="UP000199095">
    <property type="component" value="Unassembled WGS sequence"/>
</dbReference>
<reference evidence="3" key="1">
    <citation type="submission" date="2016-10" db="EMBL/GenBank/DDBJ databases">
        <authorList>
            <person name="Varghese N."/>
            <person name="Submissions S."/>
        </authorList>
    </citation>
    <scope>NUCLEOTIDE SEQUENCE [LARGE SCALE GENOMIC DNA]</scope>
    <source>
        <strain evidence="3">CGMCC 1.3566</strain>
    </source>
</reference>
<organism evidence="2 3">
    <name type="scientific">Salinibacillus kushneri</name>
    <dbReference type="NCBI Taxonomy" id="237682"/>
    <lineage>
        <taxon>Bacteria</taxon>
        <taxon>Bacillati</taxon>
        <taxon>Bacillota</taxon>
        <taxon>Bacilli</taxon>
        <taxon>Bacillales</taxon>
        <taxon>Bacillaceae</taxon>
        <taxon>Salinibacillus</taxon>
    </lineage>
</organism>
<accession>A0A1I0GN70</accession>
<evidence type="ECO:0000313" key="2">
    <source>
        <dbReference type="EMBL" id="SET72448.1"/>
    </source>
</evidence>
<dbReference type="AlphaFoldDB" id="A0A1I0GN70"/>
<dbReference type="EMBL" id="FOHJ01000007">
    <property type="protein sequence ID" value="SET72448.1"/>
    <property type="molecule type" value="Genomic_DNA"/>
</dbReference>
<proteinExistence type="predicted"/>
<sequence>MRKFLSIWISCWILFICSASLVAAEQAYKYFSVGDAEISEINEQSYNVSTKGSKQDEGFVFTPKSIKGGKQITFQLDMKGKGEVLIRVSESDKAGKYIKESISDPIKLAKDWKTAQHNLMLSPKTAEIDIMVLTNRKQQATFQFKNVKVNEHKQPTL</sequence>
<dbReference type="Gene3D" id="2.60.120.260">
    <property type="entry name" value="Galactose-binding domain-like"/>
    <property type="match status" value="1"/>
</dbReference>
<feature type="chain" id="PRO_5038728971" evidence="1">
    <location>
        <begin position="24"/>
        <end position="157"/>
    </location>
</feature>
<keyword evidence="1" id="KW-0732">Signal</keyword>
<dbReference type="RefSeq" id="WP_093135675.1">
    <property type="nucleotide sequence ID" value="NZ_FOHJ01000007.1"/>
</dbReference>